<dbReference type="AlphaFoldDB" id="A0A4Y2MSM6"/>
<dbReference type="Proteomes" id="UP000499080">
    <property type="component" value="Unassembled WGS sequence"/>
</dbReference>
<dbReference type="EMBL" id="BGPR01009208">
    <property type="protein sequence ID" value="GBN38602.1"/>
    <property type="molecule type" value="Genomic_DNA"/>
</dbReference>
<keyword evidence="5" id="KW-1185">Reference proteome</keyword>
<evidence type="ECO:0000313" key="2">
    <source>
        <dbReference type="EMBL" id="GBN38602.1"/>
    </source>
</evidence>
<name>A0A4Y2MSM6_ARAVE</name>
<evidence type="ECO:0000313" key="1">
    <source>
        <dbReference type="EMBL" id="GBN28837.1"/>
    </source>
</evidence>
<evidence type="ECO:0000313" key="5">
    <source>
        <dbReference type="Proteomes" id="UP000499080"/>
    </source>
</evidence>
<protein>
    <submittedName>
        <fullName evidence="1">Uncharacterized protein</fullName>
    </submittedName>
</protein>
<evidence type="ECO:0000313" key="4">
    <source>
        <dbReference type="EMBL" id="GBN38644.1"/>
    </source>
</evidence>
<comment type="caution">
    <text evidence="1">The sequence shown here is derived from an EMBL/GenBank/DDBJ whole genome shotgun (WGS) entry which is preliminary data.</text>
</comment>
<accession>A0A4Y2MSM6</accession>
<organism evidence="1 5">
    <name type="scientific">Araneus ventricosus</name>
    <name type="common">Orbweaver spider</name>
    <name type="synonym">Epeira ventricosa</name>
    <dbReference type="NCBI Taxonomy" id="182803"/>
    <lineage>
        <taxon>Eukaryota</taxon>
        <taxon>Metazoa</taxon>
        <taxon>Ecdysozoa</taxon>
        <taxon>Arthropoda</taxon>
        <taxon>Chelicerata</taxon>
        <taxon>Arachnida</taxon>
        <taxon>Araneae</taxon>
        <taxon>Araneomorphae</taxon>
        <taxon>Entelegynae</taxon>
        <taxon>Araneoidea</taxon>
        <taxon>Araneidae</taxon>
        <taxon>Araneus</taxon>
    </lineage>
</organism>
<dbReference type="EMBL" id="BGPR01007698">
    <property type="protein sequence ID" value="GBN28837.1"/>
    <property type="molecule type" value="Genomic_DNA"/>
</dbReference>
<proteinExistence type="predicted"/>
<reference evidence="1 5" key="1">
    <citation type="journal article" date="2019" name="Sci. Rep.">
        <title>Orb-weaving spider Araneus ventricosus genome elucidates the spidroin gene catalogue.</title>
        <authorList>
            <person name="Kono N."/>
            <person name="Nakamura H."/>
            <person name="Ohtoshi R."/>
            <person name="Moran D.A.P."/>
            <person name="Shinohara A."/>
            <person name="Yoshida Y."/>
            <person name="Fujiwara M."/>
            <person name="Mori M."/>
            <person name="Tomita M."/>
            <person name="Arakawa K."/>
        </authorList>
    </citation>
    <scope>NUCLEOTIDE SEQUENCE [LARGE SCALE GENOMIC DNA]</scope>
</reference>
<sequence length="140" mass="16302">MKRRINANEKRIWGQSCLQYRRVMIPSNQIDSTEDPPCKQAWSVEVHSPPDGVNFKYSYFACTDVWELNIWKALRYLHTHTHTLIRVDRLEIGRPHSFSGMKRTIGACTRTDSGKMPIACRRLPLRFADAVSCGRSQWHI</sequence>
<evidence type="ECO:0000313" key="3">
    <source>
        <dbReference type="EMBL" id="GBN38639.1"/>
    </source>
</evidence>
<gene>
    <name evidence="1" type="ORF">AVEN_129565_1</name>
    <name evidence="2" type="ORF">AVEN_147027_1</name>
    <name evidence="4" type="ORF">AVEN_27924_1</name>
    <name evidence="3" type="ORF">AVEN_56546_1</name>
</gene>
<dbReference type="EMBL" id="BGPR01009215">
    <property type="protein sequence ID" value="GBN38639.1"/>
    <property type="molecule type" value="Genomic_DNA"/>
</dbReference>
<dbReference type="EMBL" id="BGPR01009216">
    <property type="protein sequence ID" value="GBN38644.1"/>
    <property type="molecule type" value="Genomic_DNA"/>
</dbReference>